<feature type="domain" description="Alpha-2-macroglobulin bait region" evidence="3">
    <location>
        <begin position="1011"/>
        <end position="1153"/>
    </location>
</feature>
<dbReference type="SMART" id="SM01360">
    <property type="entry name" value="A2M"/>
    <property type="match status" value="1"/>
</dbReference>
<dbReference type="CDD" id="cd02891">
    <property type="entry name" value="A2M_like"/>
    <property type="match status" value="1"/>
</dbReference>
<dbReference type="GO" id="GO:0004866">
    <property type="term" value="F:endopeptidase inhibitor activity"/>
    <property type="evidence" value="ECO:0007669"/>
    <property type="project" value="InterPro"/>
</dbReference>
<gene>
    <name evidence="5" type="ORF">S7S_04375</name>
</gene>
<evidence type="ECO:0000259" key="4">
    <source>
        <dbReference type="SMART" id="SM01360"/>
    </source>
</evidence>
<dbReference type="Pfam" id="PF17962">
    <property type="entry name" value="bMG6"/>
    <property type="match status" value="1"/>
</dbReference>
<reference evidence="5 6" key="1">
    <citation type="journal article" date="2012" name="J. Bacteriol.">
        <title>Genome sequence of an alkane-degrading bacterium, Alcanivorax pacificus type strain W11-5, isolated from deep sea sediment.</title>
        <authorList>
            <person name="Lai Q."/>
            <person name="Shao Z."/>
        </authorList>
    </citation>
    <scope>NUCLEOTIDE SEQUENCE [LARGE SCALE GENOMIC DNA]</scope>
    <source>
        <strain evidence="5 6">W11-5</strain>
    </source>
</reference>
<dbReference type="Pfam" id="PF00207">
    <property type="entry name" value="A2M"/>
    <property type="match status" value="1"/>
</dbReference>
<dbReference type="HOGENOM" id="CLU_000965_2_1_6"/>
<name>A0A0B4XLQ0_9GAMM</name>
<dbReference type="Pfam" id="PF07703">
    <property type="entry name" value="A2M_BRD"/>
    <property type="match status" value="1"/>
</dbReference>
<dbReference type="Pfam" id="PF11974">
    <property type="entry name" value="bMG3"/>
    <property type="match status" value="1"/>
</dbReference>
<dbReference type="Gene3D" id="1.50.10.20">
    <property type="match status" value="1"/>
</dbReference>
<keyword evidence="2" id="KW-0732">Signal</keyword>
<dbReference type="EMBL" id="CP004387">
    <property type="protein sequence ID" value="AJD47297.1"/>
    <property type="molecule type" value="Genomic_DNA"/>
</dbReference>
<evidence type="ECO:0000313" key="5">
    <source>
        <dbReference type="EMBL" id="AJD47297.1"/>
    </source>
</evidence>
<proteinExistence type="inferred from homology"/>
<evidence type="ECO:0008006" key="7">
    <source>
        <dbReference type="Google" id="ProtNLM"/>
    </source>
</evidence>
<dbReference type="Pfam" id="PF01835">
    <property type="entry name" value="MG2"/>
    <property type="match status" value="1"/>
</dbReference>
<dbReference type="Gene3D" id="2.60.40.1930">
    <property type="match status" value="1"/>
</dbReference>
<dbReference type="SMART" id="SM01419">
    <property type="entry name" value="Thiol-ester_cl"/>
    <property type="match status" value="1"/>
</dbReference>
<dbReference type="Pfam" id="PF17972">
    <property type="entry name" value="bMG5"/>
    <property type="match status" value="1"/>
</dbReference>
<dbReference type="PANTHER" id="PTHR40094:SF1">
    <property type="entry name" value="UBIQUITIN DOMAIN-CONTAINING PROTEIN"/>
    <property type="match status" value="1"/>
</dbReference>
<dbReference type="PANTHER" id="PTHR40094">
    <property type="entry name" value="ALPHA-2-MACROGLOBULIN HOMOLOG"/>
    <property type="match status" value="1"/>
</dbReference>
<dbReference type="InterPro" id="IPR008930">
    <property type="entry name" value="Terpenoid_cyclase/PrenylTrfase"/>
</dbReference>
<keyword evidence="6" id="KW-1185">Reference proteome</keyword>
<dbReference type="InterPro" id="IPR041203">
    <property type="entry name" value="Bact_A2M_MG5"/>
</dbReference>
<accession>A0A0B4XLQ0</accession>
<dbReference type="Proteomes" id="UP000006764">
    <property type="component" value="Chromosome"/>
</dbReference>
<dbReference type="InterPro" id="IPR021868">
    <property type="entry name" value="Alpha_2_Macroglob_MG3"/>
</dbReference>
<dbReference type="KEGG" id="apac:S7S_04375"/>
<dbReference type="InterPro" id="IPR051802">
    <property type="entry name" value="YfhM-like"/>
</dbReference>
<evidence type="ECO:0000313" key="6">
    <source>
        <dbReference type="Proteomes" id="UP000006764"/>
    </source>
</evidence>
<evidence type="ECO:0000259" key="3">
    <source>
        <dbReference type="SMART" id="SM01359"/>
    </source>
</evidence>
<dbReference type="STRING" id="391936.S7S_04375"/>
<dbReference type="OrthoDB" id="9767116at2"/>
<dbReference type="SUPFAM" id="SSF48239">
    <property type="entry name" value="Terpenoid cyclases/Protein prenyltransferases"/>
    <property type="match status" value="1"/>
</dbReference>
<dbReference type="InterPro" id="IPR041462">
    <property type="entry name" value="Bact_A2M_MG6"/>
</dbReference>
<sequence>MTQVHTAAVAVCYVCPTAYGPDACIMSLSPFRLLALFCFLTLAACDDTPEPAQDAPPVTRAAPDAAWDAYLAGHSPARVPAAGPLQVRFSGPVIGSDQLEKALEKLVTITPQIEAEARFVSEQELVILLASPLKAGQTYQVSLNPAMLPGVPLETPYQFSVSALPQSMDLRLQGLAPVDDDTMQLAGELTTLDQASPEAIQNVLQAHQGERVLTATWQHDAAGRTHSFLIGDIRRSDQASEVVLRWHGAEIGTDQQGDRTLRVPARDEFSVTDVRITAAERQYIAVSFSAPLAPRQNLAGLVRLDGKDASARIEGSQMRIYPPENFTGETRLRLEPGLRSEQGGRLGEPWEQALTFVSLKPGVRFVGKGVVLPENDRLTVPFEAVNVRAVTITAMKVYRNNIGQFFQQNSLTEGNGLQQVGRYQWRREFPLTDVPRDRWQRYLLDVSDLVVDEPGTLFQLELRIDRDQVLFECTDRTPTQDPARPLDNWEAPGQVEGSGWDGIENWFNDSGYVAYSERHNPCSRAYYLYDYDNPVSATRNLLSSNLGLLAKQGSDNTLHVVTTHLRNAQPAGGVEVEVFNYQQQRIGKGVTDTSGMLTLPLDGAAFYMTARRNEDRGYLKLSRGMALPTSQFDVGGVQVRHAVKGHLYGERDVWRPGDDMHLTFVLEDREQVLPAKHPVTLELYDPRGNRVASRTSSAPVGNFYTFTLNTDEDAPTGQWRLLARVGGMLFDAPVRIETVVPNRLSVNLDVGEEPLRVDDMPRASTLFGQWLSGATAANLKADVKARLSARPTRFNRFTDYRFDDPARSFSSAEQTVFEGRLDAKGYARFPLTLLHDNTAPGMLRATFTSRVFEQGGQFSVQSRSVDYHPWPQYVGLKLPAGDQARNMLLTDTDHAVRIAALDSQGEPLALKDLEVSLYKIEWRWWWDQGGEALARYASSAGHLAIQRGKVSTDADGKGEWSLRINYPEWGRYLLSVCDPDGGHCAGEVFYMDWPGWAGRAREERGEGASRLTLYTDRTEYTVGDTATVRLPETEQGRALISVENGSRILNQYWLELGDGEHSFEVPVTAEMAPNVYVSVTLLQPHAGRENDRPLRLFGLVPLMVSDPATHLHPQLTVADTVRPQQPFTIRVQENDGKPMTYTLAVVDEGLLGLTNFRTPDLHKAFFRREALGVRTWDLFDEVAGAYAGALERLIAIGGSDAADMDDDASRKRRFPPVVRFLGAFELGAGETREHEVTLPQYLGAVRVMLVAGDNGRYGRAEKTVTVRDPLALLTTLPRVLGPGEQVSVPVNLFVQSPDIRDVAVTLEADPLFTVTQGDASVSFDAPGEAITVLDLSVGDEVGSGEIRVNAQGGGEQTQEAIFMTVRSPNPPSVTQWQATLPPGETWTQDFTPHGLPGTNSATLEISSVPPLHLGQRLQYLIQYPHGCLEQVTSAAFPQLYLPGLMALSEAQQLDTAANVQRAIDRLRGYQLADGGFAYWPGASGAHDWATTYAGHFLLEAQRLGYAVPADMLDRWRNHQRQQARGYLSGNEATQLAQAYRLYTLVRAGAPETGAMNRLRETPGLAAIARWQLAAAYQAMGMLDVAAALTDNASTALRDYDQPGETFGSALRDRAILLPVLDGLKREDDAEAQVQAIAESLGGERWYSTQSVAWALMALSRYFDASEQNGLDFAWRQGDGEWVSVRESAVLSTRTPAPEPGVLAVRNNSAQRLYVVLSNRGVPAAGHEQASANGLQLQTRFTGLDGQPLAIDTLGQGTDIRAEVTVTNTSGRLQQQLALTQILPSGWQVSNDRMAGAEAPQALTYQDIRDDRVLSYFSLKAGESRTVTLSLNASFAGRFYLPGWQVENMYDAGVQAQSAGRWVTVEAR</sequence>
<dbReference type="InterPro" id="IPR041246">
    <property type="entry name" value="Bact_MG10"/>
</dbReference>
<organism evidence="5 6">
    <name type="scientific">Isoalcanivorax pacificus W11-5</name>
    <dbReference type="NCBI Taxonomy" id="391936"/>
    <lineage>
        <taxon>Bacteria</taxon>
        <taxon>Pseudomonadati</taxon>
        <taxon>Pseudomonadota</taxon>
        <taxon>Gammaproteobacteria</taxon>
        <taxon>Oceanospirillales</taxon>
        <taxon>Alcanivoracaceae</taxon>
        <taxon>Isoalcanivorax</taxon>
    </lineage>
</organism>
<dbReference type="InterPro" id="IPR047565">
    <property type="entry name" value="Alpha-macroglob_thiol-ester_cl"/>
</dbReference>
<dbReference type="InterPro" id="IPR001599">
    <property type="entry name" value="Macroglobln_a2"/>
</dbReference>
<feature type="domain" description="Alpha-2-macroglobulin" evidence="4">
    <location>
        <begin position="1217"/>
        <end position="1306"/>
    </location>
</feature>
<dbReference type="SMART" id="SM01359">
    <property type="entry name" value="A2M_N_2"/>
    <property type="match status" value="1"/>
</dbReference>
<dbReference type="InterPro" id="IPR002890">
    <property type="entry name" value="MG2"/>
</dbReference>
<dbReference type="Pfam" id="PF17973">
    <property type="entry name" value="bMG10"/>
    <property type="match status" value="1"/>
</dbReference>
<dbReference type="RefSeq" id="WP_008738365.1">
    <property type="nucleotide sequence ID" value="NZ_CP004387.1"/>
</dbReference>
<evidence type="ECO:0000256" key="2">
    <source>
        <dbReference type="ARBA" id="ARBA00022729"/>
    </source>
</evidence>
<protein>
    <recommendedName>
        <fullName evidence="7">Alpha-2-macroglobulin family protein</fullName>
    </recommendedName>
</protein>
<evidence type="ECO:0000256" key="1">
    <source>
        <dbReference type="ARBA" id="ARBA00010556"/>
    </source>
</evidence>
<dbReference type="InterPro" id="IPR011625">
    <property type="entry name" value="A2M_N_BRD"/>
</dbReference>
<comment type="similarity">
    <text evidence="1">Belongs to the protease inhibitor I39 (alpha-2-macroglobulin) family. Bacterial alpha-2-macroglobulin subfamily.</text>
</comment>